<name>A0ABR1ULT0_9PEZI</name>
<proteinExistence type="predicted"/>
<evidence type="ECO:0000313" key="3">
    <source>
        <dbReference type="Proteomes" id="UP001480595"/>
    </source>
</evidence>
<dbReference type="EMBL" id="JAQQWL010000009">
    <property type="protein sequence ID" value="KAK8058819.1"/>
    <property type="molecule type" value="Genomic_DNA"/>
</dbReference>
<dbReference type="GeneID" id="92093739"/>
<keyword evidence="3" id="KW-1185">Reference proteome</keyword>
<feature type="compositionally biased region" description="Acidic residues" evidence="1">
    <location>
        <begin position="47"/>
        <end position="70"/>
    </location>
</feature>
<organism evidence="2 3">
    <name type="scientific">Apiospora phragmitis</name>
    <dbReference type="NCBI Taxonomy" id="2905665"/>
    <lineage>
        <taxon>Eukaryota</taxon>
        <taxon>Fungi</taxon>
        <taxon>Dikarya</taxon>
        <taxon>Ascomycota</taxon>
        <taxon>Pezizomycotina</taxon>
        <taxon>Sordariomycetes</taxon>
        <taxon>Xylariomycetidae</taxon>
        <taxon>Amphisphaeriales</taxon>
        <taxon>Apiosporaceae</taxon>
        <taxon>Apiospora</taxon>
    </lineage>
</organism>
<accession>A0ABR1ULT0</accession>
<sequence length="93" mass="9555">MSLPNTTPPTMARPPICGERGTSRGGEDGVAAPVAFLQRAAVCAEGEGLDEGREDDAGQEGEGHDDDDDDGRWFSGGGSLGYVPLAATCFPCL</sequence>
<evidence type="ECO:0000313" key="2">
    <source>
        <dbReference type="EMBL" id="KAK8058819.1"/>
    </source>
</evidence>
<dbReference type="Proteomes" id="UP001480595">
    <property type="component" value="Unassembled WGS sequence"/>
</dbReference>
<feature type="region of interest" description="Disordered" evidence="1">
    <location>
        <begin position="45"/>
        <end position="75"/>
    </location>
</feature>
<protein>
    <submittedName>
        <fullName evidence="2">Uncharacterized protein</fullName>
    </submittedName>
</protein>
<gene>
    <name evidence="2" type="ORF">PG994_009267</name>
</gene>
<reference evidence="2 3" key="1">
    <citation type="submission" date="2023-01" db="EMBL/GenBank/DDBJ databases">
        <title>Analysis of 21 Apiospora genomes using comparative genomics revels a genus with tremendous synthesis potential of carbohydrate active enzymes and secondary metabolites.</title>
        <authorList>
            <person name="Sorensen T."/>
        </authorList>
    </citation>
    <scope>NUCLEOTIDE SEQUENCE [LARGE SCALE GENOMIC DNA]</scope>
    <source>
        <strain evidence="2 3">CBS 135458</strain>
    </source>
</reference>
<comment type="caution">
    <text evidence="2">The sequence shown here is derived from an EMBL/GenBank/DDBJ whole genome shotgun (WGS) entry which is preliminary data.</text>
</comment>
<evidence type="ECO:0000256" key="1">
    <source>
        <dbReference type="SAM" id="MobiDB-lite"/>
    </source>
</evidence>
<dbReference type="RefSeq" id="XP_066714265.1">
    <property type="nucleotide sequence ID" value="XM_066860676.1"/>
</dbReference>
<feature type="region of interest" description="Disordered" evidence="1">
    <location>
        <begin position="1"/>
        <end position="31"/>
    </location>
</feature>